<evidence type="ECO:0000256" key="1">
    <source>
        <dbReference type="ARBA" id="ARBA00004127"/>
    </source>
</evidence>
<keyword evidence="6" id="KW-0631">Potassium channel</keyword>
<proteinExistence type="inferred from homology"/>
<evidence type="ECO:0000256" key="8">
    <source>
        <dbReference type="ARBA" id="ARBA00022989"/>
    </source>
</evidence>
<evidence type="ECO:0000256" key="5">
    <source>
        <dbReference type="ARBA" id="ARBA00022692"/>
    </source>
</evidence>
<dbReference type="GO" id="GO:0012505">
    <property type="term" value="C:endomembrane system"/>
    <property type="evidence" value="ECO:0007669"/>
    <property type="project" value="UniProtKB-SubCell"/>
</dbReference>
<protein>
    <submittedName>
        <fullName evidence="14">Uncharacterized protein</fullName>
    </submittedName>
</protein>
<dbReference type="PANTHER" id="PTHR12454:SF11">
    <property type="entry name" value="GH25683P"/>
    <property type="match status" value="1"/>
</dbReference>
<evidence type="ECO:0000256" key="10">
    <source>
        <dbReference type="ARBA" id="ARBA00023136"/>
    </source>
</evidence>
<feature type="region of interest" description="Disordered" evidence="12">
    <location>
        <begin position="265"/>
        <end position="342"/>
    </location>
</feature>
<feature type="compositionally biased region" description="Low complexity" evidence="12">
    <location>
        <begin position="364"/>
        <end position="373"/>
    </location>
</feature>
<evidence type="ECO:0000256" key="9">
    <source>
        <dbReference type="ARBA" id="ARBA00023065"/>
    </source>
</evidence>
<dbReference type="GO" id="GO:0016020">
    <property type="term" value="C:membrane"/>
    <property type="evidence" value="ECO:0007669"/>
    <property type="project" value="InterPro"/>
</dbReference>
<dbReference type="EMBL" id="HBIP01033448">
    <property type="protein sequence ID" value="CAE0505332.1"/>
    <property type="molecule type" value="Transcribed_RNA"/>
</dbReference>
<feature type="region of interest" description="Disordered" evidence="12">
    <location>
        <begin position="357"/>
        <end position="435"/>
    </location>
</feature>
<evidence type="ECO:0000256" key="11">
    <source>
        <dbReference type="ARBA" id="ARBA00023303"/>
    </source>
</evidence>
<keyword evidence="11" id="KW-0407">Ion channel</keyword>
<name>A0A7S3R7U7_DUNTE</name>
<keyword evidence="10 13" id="KW-0472">Membrane</keyword>
<organism evidence="14">
    <name type="scientific">Dunaliella tertiolecta</name>
    <name type="common">Green alga</name>
    <dbReference type="NCBI Taxonomy" id="3047"/>
    <lineage>
        <taxon>Eukaryota</taxon>
        <taxon>Viridiplantae</taxon>
        <taxon>Chlorophyta</taxon>
        <taxon>core chlorophytes</taxon>
        <taxon>Chlorophyceae</taxon>
        <taxon>CS clade</taxon>
        <taxon>Chlamydomonadales</taxon>
        <taxon>Dunaliellaceae</taxon>
        <taxon>Dunaliella</taxon>
    </lineage>
</organism>
<keyword evidence="7" id="KW-0630">Potassium</keyword>
<evidence type="ECO:0000256" key="6">
    <source>
        <dbReference type="ARBA" id="ARBA00022826"/>
    </source>
</evidence>
<gene>
    <name evidence="14" type="ORF">DTER00134_LOCUS20405</name>
</gene>
<evidence type="ECO:0000256" key="3">
    <source>
        <dbReference type="ARBA" id="ARBA00022448"/>
    </source>
</evidence>
<feature type="transmembrane region" description="Helical" evidence="13">
    <location>
        <begin position="57"/>
        <end position="78"/>
    </location>
</feature>
<reference evidence="14" key="1">
    <citation type="submission" date="2021-01" db="EMBL/GenBank/DDBJ databases">
        <authorList>
            <person name="Corre E."/>
            <person name="Pelletier E."/>
            <person name="Niang G."/>
            <person name="Scheremetjew M."/>
            <person name="Finn R."/>
            <person name="Kale V."/>
            <person name="Holt S."/>
            <person name="Cochrane G."/>
            <person name="Meng A."/>
            <person name="Brown T."/>
            <person name="Cohen L."/>
        </authorList>
    </citation>
    <scope>NUCLEOTIDE SEQUENCE</scope>
    <source>
        <strain evidence="14">CCMP1320</strain>
    </source>
</reference>
<evidence type="ECO:0000256" key="2">
    <source>
        <dbReference type="ARBA" id="ARBA00005766"/>
    </source>
</evidence>
<evidence type="ECO:0000313" key="14">
    <source>
        <dbReference type="EMBL" id="CAE0505332.1"/>
    </source>
</evidence>
<evidence type="ECO:0000256" key="7">
    <source>
        <dbReference type="ARBA" id="ARBA00022958"/>
    </source>
</evidence>
<keyword evidence="8 13" id="KW-1133">Transmembrane helix</keyword>
<evidence type="ECO:0000256" key="12">
    <source>
        <dbReference type="SAM" id="MobiDB-lite"/>
    </source>
</evidence>
<comment type="subcellular location">
    <subcellularLocation>
        <location evidence="1">Endomembrane system</location>
        <topology evidence="1">Multi-pass membrane protein</topology>
    </subcellularLocation>
</comment>
<evidence type="ECO:0000256" key="4">
    <source>
        <dbReference type="ARBA" id="ARBA00022538"/>
    </source>
</evidence>
<keyword evidence="5 13" id="KW-0812">Transmembrane</keyword>
<dbReference type="PANTHER" id="PTHR12454">
    <property type="entry name" value="TRIMERIC INTRACELLULAR CATION CHANNEL"/>
    <property type="match status" value="1"/>
</dbReference>
<sequence>MDPALLASIQEQASSLLRPLSEQYDVLAQDSTTKVLILIGHCLACVTAAPEAKGNWLLHYLMTFLLGFGGAMWSSLLLMDPSRAPISWILNNDIGMYFTVTWWLVVYSPLSRPLNWILKLWPIRALPTACVLFFKTRMVTSRVELVASLHPGVLLSPIVLATIAGCGGMCTYDALRSVYGLNDRPAEVTMAGKSFRVAFLVASIHFCNMLLPQPLLPIAEMRTFLTTLCIAHSLLCGLTGLKLDWTEALLRPVLFMARIPWPSEAPKPLPPASKHTAQEQQKKKAAAAAAKSGQDLQQASNKRGLAATVQPTSSQEEQTKRKGAPLSHPIQLDKPPASSQDRPAISHFSVANVTGAAQPLSTKQQQQQQQQQQGGKGARRRWNEPPAAAPAPAAPATKEKRPDTGSNYYADAGLTAPNPFAALQNVDESGKRKKN</sequence>
<dbReference type="AlphaFoldDB" id="A0A7S3R7U7"/>
<evidence type="ECO:0000256" key="13">
    <source>
        <dbReference type="SAM" id="Phobius"/>
    </source>
</evidence>
<keyword evidence="4" id="KW-0633">Potassium transport</keyword>
<keyword evidence="9" id="KW-0406">Ion transport</keyword>
<accession>A0A7S3R7U7</accession>
<dbReference type="GO" id="GO:0042802">
    <property type="term" value="F:identical protein binding"/>
    <property type="evidence" value="ECO:0007669"/>
    <property type="project" value="InterPro"/>
</dbReference>
<dbReference type="InterPro" id="IPR007866">
    <property type="entry name" value="TRIC_channel"/>
</dbReference>
<keyword evidence="3" id="KW-0813">Transport</keyword>
<feature type="transmembrane region" description="Helical" evidence="13">
    <location>
        <begin position="90"/>
        <end position="110"/>
    </location>
</feature>
<dbReference type="GO" id="GO:0005267">
    <property type="term" value="F:potassium channel activity"/>
    <property type="evidence" value="ECO:0007669"/>
    <property type="project" value="UniProtKB-KW"/>
</dbReference>
<dbReference type="Pfam" id="PF05197">
    <property type="entry name" value="TRIC"/>
    <property type="match status" value="1"/>
</dbReference>
<comment type="similarity">
    <text evidence="2">Belongs to the TMEM38 family.</text>
</comment>